<organism evidence="3 4">
    <name type="scientific">Coniochaeta pulveracea</name>
    <dbReference type="NCBI Taxonomy" id="177199"/>
    <lineage>
        <taxon>Eukaryota</taxon>
        <taxon>Fungi</taxon>
        <taxon>Dikarya</taxon>
        <taxon>Ascomycota</taxon>
        <taxon>Pezizomycotina</taxon>
        <taxon>Sordariomycetes</taxon>
        <taxon>Sordariomycetidae</taxon>
        <taxon>Coniochaetales</taxon>
        <taxon>Coniochaetaceae</taxon>
        <taxon>Coniochaeta</taxon>
    </lineage>
</organism>
<evidence type="ECO:0000313" key="3">
    <source>
        <dbReference type="EMBL" id="RKU41016.1"/>
    </source>
</evidence>
<evidence type="ECO:0000256" key="1">
    <source>
        <dbReference type="SAM" id="MobiDB-lite"/>
    </source>
</evidence>
<gene>
    <name evidence="3" type="ORF">DL546_001122</name>
</gene>
<evidence type="ECO:0000313" key="4">
    <source>
        <dbReference type="Proteomes" id="UP000275385"/>
    </source>
</evidence>
<dbReference type="EMBL" id="QVQW01000084">
    <property type="protein sequence ID" value="RKU41016.1"/>
    <property type="molecule type" value="Genomic_DNA"/>
</dbReference>
<proteinExistence type="predicted"/>
<keyword evidence="2" id="KW-0812">Transmembrane</keyword>
<keyword evidence="2" id="KW-0472">Membrane</keyword>
<evidence type="ECO:0000256" key="2">
    <source>
        <dbReference type="SAM" id="Phobius"/>
    </source>
</evidence>
<accession>A0A420XZF3</accession>
<dbReference type="Proteomes" id="UP000275385">
    <property type="component" value="Unassembled WGS sequence"/>
</dbReference>
<dbReference type="AlphaFoldDB" id="A0A420XZF3"/>
<protein>
    <submittedName>
        <fullName evidence="3">Uncharacterized protein</fullName>
    </submittedName>
</protein>
<reference evidence="3 4" key="1">
    <citation type="submission" date="2018-08" db="EMBL/GenBank/DDBJ databases">
        <title>Draft genome of the lignicolous fungus Coniochaeta pulveracea.</title>
        <authorList>
            <person name="Borstlap C.J."/>
            <person name="De Witt R.N."/>
            <person name="Botha A."/>
            <person name="Volschenk H."/>
        </authorList>
    </citation>
    <scope>NUCLEOTIDE SEQUENCE [LARGE SCALE GENOMIC DNA]</scope>
    <source>
        <strain evidence="3 4">CAB683</strain>
    </source>
</reference>
<keyword evidence="2" id="KW-1133">Transmembrane helix</keyword>
<feature type="transmembrane region" description="Helical" evidence="2">
    <location>
        <begin position="36"/>
        <end position="56"/>
    </location>
</feature>
<keyword evidence="4" id="KW-1185">Reference proteome</keyword>
<feature type="region of interest" description="Disordered" evidence="1">
    <location>
        <begin position="131"/>
        <end position="177"/>
    </location>
</feature>
<name>A0A420XZF3_9PEZI</name>
<comment type="caution">
    <text evidence="3">The sequence shown here is derived from an EMBL/GenBank/DDBJ whole genome shotgun (WGS) entry which is preliminary data.</text>
</comment>
<sequence length="197" mass="22094">MSSTSVRTGKAAREPTHPFDPTFYTYESLRASSLEIVLLALGVLLLVTLLVLVLFIGHRSRTNQPNTTSSQFHNHYTRGCLWSEVFPPSTREERLSVMVDNGTERFLDEVRKRSRSYARALTHELKEVGRTLGGDGIGPERDLEGGIGYDDQSDTGDMDRRWSSGADVETAERARRRVSSFVRDRGGRSENALSDGW</sequence>